<accession>A0A2D4PBA2</accession>
<evidence type="ECO:0000313" key="1">
    <source>
        <dbReference type="EMBL" id="LAB55294.1"/>
    </source>
</evidence>
<dbReference type="AlphaFoldDB" id="A0A2D4PBA2"/>
<protein>
    <submittedName>
        <fullName evidence="1">Uncharacterized protein</fullName>
    </submittedName>
</protein>
<reference evidence="1" key="2">
    <citation type="submission" date="2017-11" db="EMBL/GenBank/DDBJ databases">
        <title>Coralsnake Venomics: Analyses of Venom Gland Transcriptomes and Proteomes of Six Brazilian Taxa.</title>
        <authorList>
            <person name="Aird S.D."/>
            <person name="Jorge da Silva N."/>
            <person name="Qiu L."/>
            <person name="Villar-Briones A."/>
            <person name="Aparecida-Saddi V."/>
            <person name="Campos-Telles M.P."/>
            <person name="Grau M."/>
            <person name="Mikheyev A.S."/>
        </authorList>
    </citation>
    <scope>NUCLEOTIDE SEQUENCE</scope>
    <source>
        <tissue evidence="1">Venom_gland</tissue>
    </source>
</reference>
<organism evidence="1">
    <name type="scientific">Micrurus surinamensis</name>
    <name type="common">Surinam coral snake</name>
    <dbReference type="NCBI Taxonomy" id="129470"/>
    <lineage>
        <taxon>Eukaryota</taxon>
        <taxon>Metazoa</taxon>
        <taxon>Chordata</taxon>
        <taxon>Craniata</taxon>
        <taxon>Vertebrata</taxon>
        <taxon>Euteleostomi</taxon>
        <taxon>Lepidosauria</taxon>
        <taxon>Squamata</taxon>
        <taxon>Bifurcata</taxon>
        <taxon>Unidentata</taxon>
        <taxon>Episquamata</taxon>
        <taxon>Toxicofera</taxon>
        <taxon>Serpentes</taxon>
        <taxon>Colubroidea</taxon>
        <taxon>Elapidae</taxon>
        <taxon>Elapinae</taxon>
        <taxon>Micrurus</taxon>
    </lineage>
</organism>
<proteinExistence type="predicted"/>
<reference evidence="1" key="1">
    <citation type="submission" date="2017-07" db="EMBL/GenBank/DDBJ databases">
        <authorList>
            <person name="Mikheyev A."/>
            <person name="Grau M."/>
        </authorList>
    </citation>
    <scope>NUCLEOTIDE SEQUENCE</scope>
    <source>
        <tissue evidence="1">Venom_gland</tissue>
    </source>
</reference>
<sequence>MTLASNSTLTSEKYKLFPTWLKTAFLSLCINQRCGIQFLEFQFIIALLRILETKTTHLNCELNCISAELQYEHCRFGLFQCCLTFRASCNMFHQVYITKNYIALCTPITGNLQ</sequence>
<dbReference type="EMBL" id="IACN01067743">
    <property type="protein sequence ID" value="LAB55294.1"/>
    <property type="molecule type" value="Transcribed_RNA"/>
</dbReference>
<name>A0A2D4PBA2_MICSU</name>